<evidence type="ECO:0000256" key="6">
    <source>
        <dbReference type="ARBA" id="ARBA00023125"/>
    </source>
</evidence>
<gene>
    <name evidence="15" type="ORF">K7X08_005071</name>
</gene>
<sequence length="388" mass="44415">MEGTTVLPMEGLHEVGPPPFLSKTYEVVEDPSTDEVISWSRARNSFIVWDSHKFSTTLLPRFFKHSNFSSFIRQLNTYGFRKVDPDRWEFANEGFLGGQKHLLKTIKRRRNVGQSMNQQGSGPWIEIGYYGMEEELERLKRDKNLLMTEIVKLRQQQQSTRNQIIAMGEKIESTERKQEQMMSFLAKIFSNPTFLQQYLDKHVQRKDKPRIEVGQKRRLTMTPSTENLQDVVSVAIGGSDQPTNYSNQEGEADLTNIGTDIETLFSAALDNESSSNARSASVATASGTDMEPVPENIWEELLSEDLISGDRVEEVLVVDEPEVDVEVEDLVSETTEWVFQVKMQIYFHEALRQSLERTVYISFTNIEKKSLAGEQHQHLRSCFLGNCG</sequence>
<feature type="coiled-coil region" evidence="13">
    <location>
        <begin position="129"/>
        <end position="156"/>
    </location>
</feature>
<dbReference type="InterPro" id="IPR000232">
    <property type="entry name" value="HSF_DNA-bd"/>
</dbReference>
<dbReference type="OrthoDB" id="60033at2759"/>
<keyword evidence="7" id="KW-0010">Activator</keyword>
<evidence type="ECO:0000256" key="2">
    <source>
        <dbReference type="ARBA" id="ARBA00006403"/>
    </source>
</evidence>
<evidence type="ECO:0000256" key="9">
    <source>
        <dbReference type="ARBA" id="ARBA00023242"/>
    </source>
</evidence>
<dbReference type="GO" id="GO:0006357">
    <property type="term" value="P:regulation of transcription by RNA polymerase II"/>
    <property type="evidence" value="ECO:0007669"/>
    <property type="project" value="TreeGrafter"/>
</dbReference>
<keyword evidence="3" id="KW-0597">Phosphoprotein</keyword>
<evidence type="ECO:0000256" key="7">
    <source>
        <dbReference type="ARBA" id="ARBA00023159"/>
    </source>
</evidence>
<dbReference type="EMBL" id="JAJAGQ010000007">
    <property type="protein sequence ID" value="KAJ8558305.1"/>
    <property type="molecule type" value="Genomic_DNA"/>
</dbReference>
<evidence type="ECO:0000256" key="12">
    <source>
        <dbReference type="RuleBase" id="RU004020"/>
    </source>
</evidence>
<reference evidence="16" key="1">
    <citation type="journal article" date="2023" name="Proc. Natl. Acad. Sci. U.S.A.">
        <title>Genomic and structural basis for evolution of tropane alkaloid biosynthesis.</title>
        <authorList>
            <person name="Wanga Y.-J."/>
            <person name="Taina T."/>
            <person name="Yua J.-Y."/>
            <person name="Lia J."/>
            <person name="Xua B."/>
            <person name="Chenc J."/>
            <person name="D'Auriad J.C."/>
            <person name="Huanga J.-P."/>
            <person name="Huanga S.-X."/>
        </authorList>
    </citation>
    <scope>NUCLEOTIDE SEQUENCE [LARGE SCALE GENOMIC DNA]</scope>
    <source>
        <strain evidence="16">cv. KIB-2019</strain>
    </source>
</reference>
<dbReference type="GO" id="GO:0034605">
    <property type="term" value="P:cellular response to heat"/>
    <property type="evidence" value="ECO:0007669"/>
    <property type="project" value="TreeGrafter"/>
</dbReference>
<keyword evidence="13" id="KW-0175">Coiled coil</keyword>
<feature type="domain" description="HSF-type DNA-binding" evidence="14">
    <location>
        <begin position="59"/>
        <end position="83"/>
    </location>
</feature>
<keyword evidence="5" id="KW-0346">Stress response</keyword>
<proteinExistence type="inferred from homology"/>
<comment type="similarity">
    <text evidence="2 12">Belongs to the HSF family.</text>
</comment>
<dbReference type="InterPro" id="IPR036390">
    <property type="entry name" value="WH_DNA-bd_sf"/>
</dbReference>
<dbReference type="GO" id="GO:0003700">
    <property type="term" value="F:DNA-binding transcription factor activity"/>
    <property type="evidence" value="ECO:0007669"/>
    <property type="project" value="InterPro"/>
</dbReference>
<evidence type="ECO:0000313" key="16">
    <source>
        <dbReference type="Proteomes" id="UP001152561"/>
    </source>
</evidence>
<dbReference type="PRINTS" id="PR00056">
    <property type="entry name" value="HSFDOMAIN"/>
</dbReference>
<keyword evidence="9" id="KW-0539">Nucleus</keyword>
<keyword evidence="8" id="KW-0804">Transcription</keyword>
<comment type="function">
    <text evidence="10">DNA-binding protein that specifically binds heat shock promoter elements (HSE) and activates transcription.</text>
</comment>
<evidence type="ECO:0000259" key="14">
    <source>
        <dbReference type="PROSITE" id="PS00434"/>
    </source>
</evidence>
<organism evidence="15 16">
    <name type="scientific">Anisodus acutangulus</name>
    <dbReference type="NCBI Taxonomy" id="402998"/>
    <lineage>
        <taxon>Eukaryota</taxon>
        <taxon>Viridiplantae</taxon>
        <taxon>Streptophyta</taxon>
        <taxon>Embryophyta</taxon>
        <taxon>Tracheophyta</taxon>
        <taxon>Spermatophyta</taxon>
        <taxon>Magnoliopsida</taxon>
        <taxon>eudicotyledons</taxon>
        <taxon>Gunneridae</taxon>
        <taxon>Pentapetalae</taxon>
        <taxon>asterids</taxon>
        <taxon>lamiids</taxon>
        <taxon>Solanales</taxon>
        <taxon>Solanaceae</taxon>
        <taxon>Solanoideae</taxon>
        <taxon>Hyoscyameae</taxon>
        <taxon>Anisodus</taxon>
    </lineage>
</organism>
<comment type="subcellular location">
    <subcellularLocation>
        <location evidence="1">Nucleus</location>
    </subcellularLocation>
</comment>
<keyword evidence="4" id="KW-0805">Transcription regulation</keyword>
<dbReference type="PANTHER" id="PTHR10015">
    <property type="entry name" value="HEAT SHOCK TRANSCRIPTION FACTOR"/>
    <property type="match status" value="1"/>
</dbReference>
<dbReference type="GO" id="GO:0000978">
    <property type="term" value="F:RNA polymerase II cis-regulatory region sequence-specific DNA binding"/>
    <property type="evidence" value="ECO:0007669"/>
    <property type="project" value="TreeGrafter"/>
</dbReference>
<keyword evidence="16" id="KW-1185">Reference proteome</keyword>
<dbReference type="SUPFAM" id="SSF46785">
    <property type="entry name" value="Winged helix' DNA-binding domain"/>
    <property type="match status" value="1"/>
</dbReference>
<name>A0A9Q1MEN0_9SOLA</name>
<dbReference type="FunFam" id="1.10.10.10:FF:000057">
    <property type="entry name" value="Heat shock transcription factor 1"/>
    <property type="match status" value="1"/>
</dbReference>
<accession>A0A9Q1MEN0</accession>
<evidence type="ECO:0000256" key="5">
    <source>
        <dbReference type="ARBA" id="ARBA00023016"/>
    </source>
</evidence>
<dbReference type="Pfam" id="PF00447">
    <property type="entry name" value="HSF_DNA-bind"/>
    <property type="match status" value="1"/>
</dbReference>
<evidence type="ECO:0000256" key="4">
    <source>
        <dbReference type="ARBA" id="ARBA00023015"/>
    </source>
</evidence>
<dbReference type="Gene3D" id="1.10.10.10">
    <property type="entry name" value="Winged helix-like DNA-binding domain superfamily/Winged helix DNA-binding domain"/>
    <property type="match status" value="1"/>
</dbReference>
<comment type="caution">
    <text evidence="15">The sequence shown here is derived from an EMBL/GenBank/DDBJ whole genome shotgun (WGS) entry which is preliminary data.</text>
</comment>
<evidence type="ECO:0000256" key="1">
    <source>
        <dbReference type="ARBA" id="ARBA00004123"/>
    </source>
</evidence>
<evidence type="ECO:0000256" key="3">
    <source>
        <dbReference type="ARBA" id="ARBA00022553"/>
    </source>
</evidence>
<protein>
    <recommendedName>
        <fullName evidence="11">Heat stress transcription factor</fullName>
    </recommendedName>
</protein>
<evidence type="ECO:0000256" key="13">
    <source>
        <dbReference type="SAM" id="Coils"/>
    </source>
</evidence>
<dbReference type="AlphaFoldDB" id="A0A9Q1MEN0"/>
<evidence type="ECO:0000256" key="10">
    <source>
        <dbReference type="ARBA" id="ARBA00055747"/>
    </source>
</evidence>
<dbReference type="PROSITE" id="PS00434">
    <property type="entry name" value="HSF_DOMAIN"/>
    <property type="match status" value="1"/>
</dbReference>
<dbReference type="PANTHER" id="PTHR10015:SF338">
    <property type="entry name" value="HEAT STRESS TRANSCRIPTION FACTOR A-2"/>
    <property type="match status" value="1"/>
</dbReference>
<keyword evidence="6" id="KW-0238">DNA-binding</keyword>
<evidence type="ECO:0000313" key="15">
    <source>
        <dbReference type="EMBL" id="KAJ8558305.1"/>
    </source>
</evidence>
<evidence type="ECO:0000256" key="8">
    <source>
        <dbReference type="ARBA" id="ARBA00023163"/>
    </source>
</evidence>
<dbReference type="GO" id="GO:0005634">
    <property type="term" value="C:nucleus"/>
    <property type="evidence" value="ECO:0007669"/>
    <property type="project" value="UniProtKB-SubCell"/>
</dbReference>
<evidence type="ECO:0000256" key="11">
    <source>
        <dbReference type="ARBA" id="ARBA00081483"/>
    </source>
</evidence>
<dbReference type="SMART" id="SM00415">
    <property type="entry name" value="HSF"/>
    <property type="match status" value="1"/>
</dbReference>
<dbReference type="InterPro" id="IPR036388">
    <property type="entry name" value="WH-like_DNA-bd_sf"/>
</dbReference>
<dbReference type="Proteomes" id="UP001152561">
    <property type="component" value="Unassembled WGS sequence"/>
</dbReference>